<dbReference type="OrthoDB" id="1822491at2"/>
<dbReference type="InterPro" id="IPR002104">
    <property type="entry name" value="Integrase_catalytic"/>
</dbReference>
<dbReference type="PANTHER" id="PTHR30629:SF2">
    <property type="entry name" value="PROPHAGE INTEGRASE INTS-RELATED"/>
    <property type="match status" value="1"/>
</dbReference>
<keyword evidence="3" id="KW-0238">DNA-binding</keyword>
<organism evidence="6 7">
    <name type="scientific">Mycolicibacterium vanbaalenii</name>
    <name type="common">Mycobacterium vanbaalenii</name>
    <dbReference type="NCBI Taxonomy" id="110539"/>
    <lineage>
        <taxon>Bacteria</taxon>
        <taxon>Bacillati</taxon>
        <taxon>Actinomycetota</taxon>
        <taxon>Actinomycetes</taxon>
        <taxon>Mycobacteriales</taxon>
        <taxon>Mycobacteriaceae</taxon>
        <taxon>Mycolicibacterium</taxon>
    </lineage>
</organism>
<dbReference type="SUPFAM" id="SSF56349">
    <property type="entry name" value="DNA breaking-rejoining enzymes"/>
    <property type="match status" value="1"/>
</dbReference>
<dbReference type="InterPro" id="IPR011010">
    <property type="entry name" value="DNA_brk_join_enz"/>
</dbReference>
<protein>
    <submittedName>
        <fullName evidence="6">Prophage phiRv2 integrase</fullName>
    </submittedName>
</protein>
<dbReference type="AlphaFoldDB" id="A0A5S9R7H1"/>
<dbReference type="GO" id="GO:0003677">
    <property type="term" value="F:DNA binding"/>
    <property type="evidence" value="ECO:0007669"/>
    <property type="project" value="UniProtKB-KW"/>
</dbReference>
<evidence type="ECO:0000256" key="3">
    <source>
        <dbReference type="ARBA" id="ARBA00023125"/>
    </source>
</evidence>
<evidence type="ECO:0000256" key="1">
    <source>
        <dbReference type="ARBA" id="ARBA00008857"/>
    </source>
</evidence>
<comment type="similarity">
    <text evidence="1">Belongs to the 'phage' integrase family.</text>
</comment>
<keyword evidence="2" id="KW-0229">DNA integration</keyword>
<evidence type="ECO:0000313" key="7">
    <source>
        <dbReference type="Proteomes" id="UP000430146"/>
    </source>
</evidence>
<proteinExistence type="inferred from homology"/>
<gene>
    <name evidence="6" type="ORF">AELLOGFF_01779</name>
</gene>
<dbReference type="InterPro" id="IPR050808">
    <property type="entry name" value="Phage_Integrase"/>
</dbReference>
<dbReference type="Pfam" id="PF26003">
    <property type="entry name" value="Integrase_N_phage"/>
    <property type="match status" value="1"/>
</dbReference>
<keyword evidence="4" id="KW-0233">DNA recombination</keyword>
<accession>A0A5S9R7H1</accession>
<evidence type="ECO:0000256" key="2">
    <source>
        <dbReference type="ARBA" id="ARBA00022908"/>
    </source>
</evidence>
<evidence type="ECO:0000256" key="4">
    <source>
        <dbReference type="ARBA" id="ARBA00023172"/>
    </source>
</evidence>
<dbReference type="Proteomes" id="UP000430146">
    <property type="component" value="Unassembled WGS sequence"/>
</dbReference>
<reference evidence="6 7" key="1">
    <citation type="submission" date="2019-11" db="EMBL/GenBank/DDBJ databases">
        <authorList>
            <person name="Holert J."/>
        </authorList>
    </citation>
    <scope>NUCLEOTIDE SEQUENCE [LARGE SCALE GENOMIC DNA]</scope>
    <source>
        <strain evidence="6">BC8_1</strain>
    </source>
</reference>
<sequence>MAGKAGRRSWGWVRKLPSGRFQASYIGPDLVRHRAQRTYTSKLDAERWLADERWAIERDQWTPPSQRAAEEKARGVTLADYGPTWIEQRTKGGQPLKPRTKSHYTALFNDHIKPKLGKLALKDITAQAVRDWHAHTLVATPTYRAHAYGLLHGMLATAVSDELIAVNPAQIKGAAKTSRKRQPVILDVAEVGALAEAMPEWLKAWVLISAWLGTRWGESTELRRKDLNEDCSEITIRRGVIHRDGKCVIDTPKSGDGRKVVVPPHIRDDLKHHLDAHVGKASDVLLFPPARGGCHIRDRVFRDSYFDPALTKIGRDGEAKPRPAIHDLRHFAGTNTARVGNLVETMGRLGHKTVGASLIYQTIAQGRDAEVAEALSKLAEVSKKAS</sequence>
<dbReference type="InterPro" id="IPR013762">
    <property type="entry name" value="Integrase-like_cat_sf"/>
</dbReference>
<name>A0A5S9R7H1_MYCVN</name>
<keyword evidence="7" id="KW-1185">Reference proteome</keyword>
<dbReference type="CDD" id="cd00397">
    <property type="entry name" value="DNA_BRE_C"/>
    <property type="match status" value="1"/>
</dbReference>
<dbReference type="EMBL" id="CACSIP010000056">
    <property type="protein sequence ID" value="CAA0134631.1"/>
    <property type="molecule type" value="Genomic_DNA"/>
</dbReference>
<dbReference type="PROSITE" id="PS51898">
    <property type="entry name" value="TYR_RECOMBINASE"/>
    <property type="match status" value="1"/>
</dbReference>
<feature type="domain" description="Tyr recombinase" evidence="5">
    <location>
        <begin position="181"/>
        <end position="373"/>
    </location>
</feature>
<dbReference type="RefSeq" id="WP_159234806.1">
    <property type="nucleotide sequence ID" value="NZ_CACSIP010000056.1"/>
</dbReference>
<dbReference type="GO" id="GO:0015074">
    <property type="term" value="P:DNA integration"/>
    <property type="evidence" value="ECO:0007669"/>
    <property type="project" value="UniProtKB-KW"/>
</dbReference>
<evidence type="ECO:0000259" key="5">
    <source>
        <dbReference type="PROSITE" id="PS51898"/>
    </source>
</evidence>
<dbReference type="InterPro" id="IPR004107">
    <property type="entry name" value="Integrase_SAM-like_N"/>
</dbReference>
<dbReference type="Gene3D" id="1.10.443.10">
    <property type="entry name" value="Intergrase catalytic core"/>
    <property type="match status" value="1"/>
</dbReference>
<dbReference type="InterPro" id="IPR010998">
    <property type="entry name" value="Integrase_recombinase_N"/>
</dbReference>
<dbReference type="Pfam" id="PF14659">
    <property type="entry name" value="Phage_int_SAM_3"/>
    <property type="match status" value="1"/>
</dbReference>
<dbReference type="InterPro" id="IPR058717">
    <property type="entry name" value="Phage_L5_Integrase_N"/>
</dbReference>
<dbReference type="PANTHER" id="PTHR30629">
    <property type="entry name" value="PROPHAGE INTEGRASE"/>
    <property type="match status" value="1"/>
</dbReference>
<evidence type="ECO:0000313" key="6">
    <source>
        <dbReference type="EMBL" id="CAA0134631.1"/>
    </source>
</evidence>
<dbReference type="Gene3D" id="1.10.150.130">
    <property type="match status" value="1"/>
</dbReference>
<dbReference type="GO" id="GO:0006310">
    <property type="term" value="P:DNA recombination"/>
    <property type="evidence" value="ECO:0007669"/>
    <property type="project" value="UniProtKB-KW"/>
</dbReference>